<proteinExistence type="predicted"/>
<dbReference type="Proteomes" id="UP001383192">
    <property type="component" value="Unassembled WGS sequence"/>
</dbReference>
<comment type="caution">
    <text evidence="2">The sequence shown here is derived from an EMBL/GenBank/DDBJ whole genome shotgun (WGS) entry which is preliminary data.</text>
</comment>
<dbReference type="EMBL" id="JAYKXP010000070">
    <property type="protein sequence ID" value="KAK7031223.1"/>
    <property type="molecule type" value="Genomic_DNA"/>
</dbReference>
<name>A0AAW0BW80_9AGAR</name>
<organism evidence="2 3">
    <name type="scientific">Paramarasmius palmivorus</name>
    <dbReference type="NCBI Taxonomy" id="297713"/>
    <lineage>
        <taxon>Eukaryota</taxon>
        <taxon>Fungi</taxon>
        <taxon>Dikarya</taxon>
        <taxon>Basidiomycota</taxon>
        <taxon>Agaricomycotina</taxon>
        <taxon>Agaricomycetes</taxon>
        <taxon>Agaricomycetidae</taxon>
        <taxon>Agaricales</taxon>
        <taxon>Marasmiineae</taxon>
        <taxon>Marasmiaceae</taxon>
        <taxon>Paramarasmius</taxon>
    </lineage>
</organism>
<feature type="compositionally biased region" description="Low complexity" evidence="1">
    <location>
        <begin position="308"/>
        <end position="331"/>
    </location>
</feature>
<accession>A0AAW0BW80</accession>
<protein>
    <submittedName>
        <fullName evidence="2">Uncharacterized protein</fullName>
    </submittedName>
</protein>
<evidence type="ECO:0000313" key="3">
    <source>
        <dbReference type="Proteomes" id="UP001383192"/>
    </source>
</evidence>
<keyword evidence="3" id="KW-1185">Reference proteome</keyword>
<evidence type="ECO:0000256" key="1">
    <source>
        <dbReference type="SAM" id="MobiDB-lite"/>
    </source>
</evidence>
<reference evidence="2 3" key="1">
    <citation type="submission" date="2024-01" db="EMBL/GenBank/DDBJ databases">
        <title>A draft genome for a cacao thread blight-causing isolate of Paramarasmius palmivorus.</title>
        <authorList>
            <person name="Baruah I.K."/>
            <person name="Bukari Y."/>
            <person name="Amoako-Attah I."/>
            <person name="Meinhardt L.W."/>
            <person name="Bailey B.A."/>
            <person name="Cohen S.P."/>
        </authorList>
    </citation>
    <scope>NUCLEOTIDE SEQUENCE [LARGE SCALE GENOMIC DNA]</scope>
    <source>
        <strain evidence="2 3">GH-12</strain>
    </source>
</reference>
<dbReference type="AlphaFoldDB" id="A0AAW0BW80"/>
<gene>
    <name evidence="2" type="ORF">VNI00_013639</name>
</gene>
<sequence length="366" mass="41627">MFALPAPNTFVVVQLDAMDSVSHLDNPELTEACRKLKNRKYLAYVGRREGLFWPDVPYYSYVFYFVHRGLKYKNELQQDVDPGMCVPVSPNTSHPLGRAPLDPGQPLPWNDCYVSPFFTTDARSRNIILDEEPQMFKVGIEDVIRFLGYVRKDRQDLADRLQPPEQQEGCAPVSDEYDDSESEFIDEETESADGVSVNGGSIDGELCGDECESKNGDEWNPTGQLEQQREFEDVIDEFEEMDAMLMEMVALKTSFDLNELEEVTDPAEFFGELKALEKLKEEHVIGKEREIEKARRIDEEFFSKLSQPNAAPSTVATSASSSPTSSPKTVSLQRECTESNHRRLRGVGLLKKVARTVKRIMKFFYS</sequence>
<evidence type="ECO:0000313" key="2">
    <source>
        <dbReference type="EMBL" id="KAK7031223.1"/>
    </source>
</evidence>
<feature type="region of interest" description="Disordered" evidence="1">
    <location>
        <begin position="308"/>
        <end position="339"/>
    </location>
</feature>